<evidence type="ECO:0000313" key="1">
    <source>
        <dbReference type="EMBL" id="XDQ27867.1"/>
    </source>
</evidence>
<organism evidence="1">
    <name type="scientific">Streptomyces sp. R21</name>
    <dbReference type="NCBI Taxonomy" id="3238627"/>
    <lineage>
        <taxon>Bacteria</taxon>
        <taxon>Bacillati</taxon>
        <taxon>Actinomycetota</taxon>
        <taxon>Actinomycetes</taxon>
        <taxon>Kitasatosporales</taxon>
        <taxon>Streptomycetaceae</taxon>
        <taxon>Streptomyces</taxon>
    </lineage>
</organism>
<dbReference type="AlphaFoldDB" id="A0AB39PBP4"/>
<accession>A0AB39PBP4</accession>
<keyword evidence="1" id="KW-0540">Nuclease</keyword>
<reference evidence="1" key="1">
    <citation type="submission" date="2024-07" db="EMBL/GenBank/DDBJ databases">
        <authorList>
            <person name="Yu S.T."/>
        </authorList>
    </citation>
    <scope>NUCLEOTIDE SEQUENCE</scope>
    <source>
        <strain evidence="1">R21</strain>
    </source>
</reference>
<dbReference type="RefSeq" id="WP_369235362.1">
    <property type="nucleotide sequence ID" value="NZ_CP163435.1"/>
</dbReference>
<proteinExistence type="predicted"/>
<dbReference type="GO" id="GO:0004519">
    <property type="term" value="F:endonuclease activity"/>
    <property type="evidence" value="ECO:0007669"/>
    <property type="project" value="UniProtKB-KW"/>
</dbReference>
<keyword evidence="1" id="KW-0378">Hydrolase</keyword>
<gene>
    <name evidence="1" type="ORF">AB5J56_25600</name>
</gene>
<keyword evidence="1" id="KW-0255">Endonuclease</keyword>
<dbReference type="EMBL" id="CP163435">
    <property type="protein sequence ID" value="XDQ27867.1"/>
    <property type="molecule type" value="Genomic_DNA"/>
</dbReference>
<name>A0AB39PBP4_9ACTN</name>
<sequence>MGATREPLRGLVQEGGVLLTARALEAGWAPRALLRALTAEGWTRITPGAWVEPGRDVTLLTRVRAAQLRKTELVASHRTAAALWRIETLSHNAKEPEPLVFTDPELATRRDRRKAGGVRVHRAALAPGEVFTRWGLRLTAPTRTLVDLLRTEPRDEALVAVDSALSRRTVGGVRRAALLRPADVAAALEAPLWGGAAARRHLHLADPRAGSPAETIARLRMHDAGLHPESQAELRTPDGRRRYLDFLFRAEGLAVEIEGYAYHGTRAAHREDIARFNQILQCPEVRLVLRYTAADVFYRPAKVIEEIRAALAQAAIGMRP</sequence>
<protein>
    <submittedName>
        <fullName evidence="1">Endonuclease domain-containing protein</fullName>
    </submittedName>
</protein>